<dbReference type="InterPro" id="IPR029056">
    <property type="entry name" value="Ribokinase-like"/>
</dbReference>
<name>X0WHU1_9ZZZZ</name>
<dbReference type="NCBIfam" id="TIGR00196">
    <property type="entry name" value="yjeF_cterm"/>
    <property type="match status" value="1"/>
</dbReference>
<accession>X0WHU1</accession>
<dbReference type="Pfam" id="PF01256">
    <property type="entry name" value="Carb_kinase"/>
    <property type="match status" value="1"/>
</dbReference>
<comment type="caution">
    <text evidence="7">The sequence shown here is derived from an EMBL/GenBank/DDBJ whole genome shotgun (WGS) entry which is preliminary data.</text>
</comment>
<dbReference type="PANTHER" id="PTHR12592">
    <property type="entry name" value="ATP-DEPENDENT (S)-NAD(P)H-HYDRATE DEHYDRATASE FAMILY MEMBER"/>
    <property type="match status" value="1"/>
</dbReference>
<dbReference type="GO" id="GO:0005524">
    <property type="term" value="F:ATP binding"/>
    <property type="evidence" value="ECO:0007669"/>
    <property type="project" value="UniProtKB-KW"/>
</dbReference>
<dbReference type="GO" id="GO:0052855">
    <property type="term" value="F:ADP-dependent NAD(P)H-hydrate dehydratase activity"/>
    <property type="evidence" value="ECO:0007669"/>
    <property type="project" value="TreeGrafter"/>
</dbReference>
<reference evidence="7" key="1">
    <citation type="journal article" date="2014" name="Front. Microbiol.">
        <title>High frequency of phylogenetically diverse reductive dehalogenase-homologous genes in deep subseafloor sedimentary metagenomes.</title>
        <authorList>
            <person name="Kawai M."/>
            <person name="Futagami T."/>
            <person name="Toyoda A."/>
            <person name="Takaki Y."/>
            <person name="Nishi S."/>
            <person name="Hori S."/>
            <person name="Arai W."/>
            <person name="Tsubouchi T."/>
            <person name="Morono Y."/>
            <person name="Uchiyama I."/>
            <person name="Ito T."/>
            <person name="Fujiyama A."/>
            <person name="Inagaki F."/>
            <person name="Takami H."/>
        </authorList>
    </citation>
    <scope>NUCLEOTIDE SEQUENCE</scope>
    <source>
        <strain evidence="7">Expedition CK06-06</strain>
    </source>
</reference>
<dbReference type="InterPro" id="IPR017953">
    <property type="entry name" value="Carbohydrate_kinase_pred_CS"/>
</dbReference>
<dbReference type="PROSITE" id="PS51383">
    <property type="entry name" value="YJEF_C_3"/>
    <property type="match status" value="1"/>
</dbReference>
<evidence type="ECO:0000313" key="7">
    <source>
        <dbReference type="EMBL" id="GAG24063.1"/>
    </source>
</evidence>
<dbReference type="GO" id="GO:0110051">
    <property type="term" value="P:metabolite repair"/>
    <property type="evidence" value="ECO:0007669"/>
    <property type="project" value="TreeGrafter"/>
</dbReference>
<feature type="domain" description="YjeF C-terminal" evidence="6">
    <location>
        <begin position="1"/>
        <end position="260"/>
    </location>
</feature>
<dbReference type="Gene3D" id="3.40.1190.20">
    <property type="match status" value="1"/>
</dbReference>
<dbReference type="CDD" id="cd01171">
    <property type="entry name" value="YXKO-related"/>
    <property type="match status" value="1"/>
</dbReference>
<gene>
    <name evidence="7" type="ORF">S01H1_47757</name>
</gene>
<sequence length="263" mass="27396">AGSINYIGAAYLACSGAMRVGAGLVTLATANSLQPILASKLTEVTYLPLPESYPGIISSEAAKLIHQQLSQYNVLLLGCGLGQSQSAIKLIKSILFSGKVALPVLVLDADALNTMAKIPKWWQQLTKDAILTPHPGEMARLAGVSVDDVQSDRESMARKAALDWRKTVVLKGAYTVIATPEGQSRISPVANPGLASAGTGDVLTGAIAGLLAQGLSLFDAAALGVYLHGEAGEMVKARLGDTGMIATDLLPALPLVIKRLRET</sequence>
<keyword evidence="4" id="KW-0520">NAD</keyword>
<evidence type="ECO:0000256" key="5">
    <source>
        <dbReference type="ARBA" id="ARBA00023239"/>
    </source>
</evidence>
<dbReference type="SUPFAM" id="SSF53613">
    <property type="entry name" value="Ribokinase-like"/>
    <property type="match status" value="1"/>
</dbReference>
<proteinExistence type="inferred from homology"/>
<dbReference type="InterPro" id="IPR000631">
    <property type="entry name" value="CARKD"/>
</dbReference>
<evidence type="ECO:0000256" key="3">
    <source>
        <dbReference type="ARBA" id="ARBA00022857"/>
    </source>
</evidence>
<evidence type="ECO:0000256" key="2">
    <source>
        <dbReference type="ARBA" id="ARBA00022840"/>
    </source>
</evidence>
<protein>
    <recommendedName>
        <fullName evidence="6">YjeF C-terminal domain-containing protein</fullName>
    </recommendedName>
</protein>
<feature type="non-terminal residue" evidence="7">
    <location>
        <position position="1"/>
    </location>
</feature>
<dbReference type="PANTHER" id="PTHR12592:SF0">
    <property type="entry name" value="ATP-DEPENDENT (S)-NAD(P)H-HYDRATE DEHYDRATASE"/>
    <property type="match status" value="1"/>
</dbReference>
<dbReference type="EMBL" id="BARS01030632">
    <property type="protein sequence ID" value="GAG24063.1"/>
    <property type="molecule type" value="Genomic_DNA"/>
</dbReference>
<organism evidence="7">
    <name type="scientific">marine sediment metagenome</name>
    <dbReference type="NCBI Taxonomy" id="412755"/>
    <lineage>
        <taxon>unclassified sequences</taxon>
        <taxon>metagenomes</taxon>
        <taxon>ecological metagenomes</taxon>
    </lineage>
</organism>
<keyword evidence="3" id="KW-0521">NADP</keyword>
<dbReference type="AlphaFoldDB" id="X0WHU1"/>
<evidence type="ECO:0000259" key="6">
    <source>
        <dbReference type="PROSITE" id="PS51383"/>
    </source>
</evidence>
<keyword evidence="5" id="KW-0456">Lyase</keyword>
<feature type="non-terminal residue" evidence="7">
    <location>
        <position position="263"/>
    </location>
</feature>
<keyword evidence="1" id="KW-0547">Nucleotide-binding</keyword>
<dbReference type="HAMAP" id="MF_01965">
    <property type="entry name" value="NADHX_dehydratase"/>
    <property type="match status" value="1"/>
</dbReference>
<dbReference type="PROSITE" id="PS01050">
    <property type="entry name" value="YJEF_C_2"/>
    <property type="match status" value="1"/>
</dbReference>
<keyword evidence="2" id="KW-0067">ATP-binding</keyword>
<evidence type="ECO:0000256" key="1">
    <source>
        <dbReference type="ARBA" id="ARBA00022741"/>
    </source>
</evidence>
<dbReference type="GO" id="GO:0052856">
    <property type="term" value="F:NAD(P)HX epimerase activity"/>
    <property type="evidence" value="ECO:0007669"/>
    <property type="project" value="TreeGrafter"/>
</dbReference>
<evidence type="ECO:0000256" key="4">
    <source>
        <dbReference type="ARBA" id="ARBA00023027"/>
    </source>
</evidence>